<comment type="caution">
    <text evidence="2">The sequence shown here is derived from an EMBL/GenBank/DDBJ whole genome shotgun (WGS) entry which is preliminary data.</text>
</comment>
<sequence length="67" mass="7177">MSANSTRFGKMIKDQHGVTALEYSLIGVAVAMLLAIVLGDGTGSGMLYELKTTFEKIIEAIRAAVHH</sequence>
<name>A0AAV5NAB6_9GAMM</name>
<keyword evidence="1" id="KW-0812">Transmembrane</keyword>
<protein>
    <recommendedName>
        <fullName evidence="4">Flp family type IVb pilin</fullName>
    </recommendedName>
</protein>
<organism evidence="2 3">
    <name type="scientific">Leminorella grimontii</name>
    <dbReference type="NCBI Taxonomy" id="82981"/>
    <lineage>
        <taxon>Bacteria</taxon>
        <taxon>Pseudomonadati</taxon>
        <taxon>Pseudomonadota</taxon>
        <taxon>Gammaproteobacteria</taxon>
        <taxon>Enterobacterales</taxon>
        <taxon>Budviciaceae</taxon>
        <taxon>Leminorella</taxon>
    </lineage>
</organism>
<dbReference type="AlphaFoldDB" id="A0AAV5NAB6"/>
<evidence type="ECO:0000256" key="1">
    <source>
        <dbReference type="SAM" id="Phobius"/>
    </source>
</evidence>
<keyword evidence="1" id="KW-0472">Membrane</keyword>
<keyword evidence="3" id="KW-1185">Reference proteome</keyword>
<evidence type="ECO:0000313" key="2">
    <source>
        <dbReference type="EMBL" id="GKX57557.1"/>
    </source>
</evidence>
<keyword evidence="1" id="KW-1133">Transmembrane helix</keyword>
<dbReference type="Proteomes" id="UP001058124">
    <property type="component" value="Unassembled WGS sequence"/>
</dbReference>
<dbReference type="EMBL" id="BRLH01000018">
    <property type="protein sequence ID" value="GKX57557.1"/>
    <property type="molecule type" value="Genomic_DNA"/>
</dbReference>
<gene>
    <name evidence="2" type="ORF">SOASR030_36690</name>
</gene>
<dbReference type="InterPro" id="IPR007047">
    <property type="entry name" value="Flp_Fap"/>
</dbReference>
<dbReference type="Pfam" id="PF04964">
    <property type="entry name" value="Flp_Fap"/>
    <property type="match status" value="1"/>
</dbReference>
<evidence type="ECO:0000313" key="3">
    <source>
        <dbReference type="Proteomes" id="UP001058124"/>
    </source>
</evidence>
<feature type="transmembrane region" description="Helical" evidence="1">
    <location>
        <begin position="20"/>
        <end position="39"/>
    </location>
</feature>
<reference evidence="2" key="1">
    <citation type="submission" date="2022-06" db="EMBL/GenBank/DDBJ databases">
        <title>Draft genome sequences of Leminorella grimontii str. JCM5902.</title>
        <authorList>
            <person name="Wakabayashi Y."/>
            <person name="Kojima K."/>
        </authorList>
    </citation>
    <scope>NUCLEOTIDE SEQUENCE</scope>
    <source>
        <strain evidence="2">JCM 5902</strain>
    </source>
</reference>
<accession>A0AAV5NAB6</accession>
<proteinExistence type="predicted"/>
<evidence type="ECO:0008006" key="4">
    <source>
        <dbReference type="Google" id="ProtNLM"/>
    </source>
</evidence>